<evidence type="ECO:0000256" key="6">
    <source>
        <dbReference type="SAM" id="MobiDB-lite"/>
    </source>
</evidence>
<dbReference type="InterPro" id="IPR035979">
    <property type="entry name" value="RBD_domain_sf"/>
</dbReference>
<dbReference type="Gene3D" id="1.10.287.70">
    <property type="match status" value="1"/>
</dbReference>
<dbReference type="GO" id="GO:0005615">
    <property type="term" value="C:extracellular space"/>
    <property type="evidence" value="ECO:0007669"/>
    <property type="project" value="TreeGrafter"/>
</dbReference>
<evidence type="ECO:0000256" key="5">
    <source>
        <dbReference type="PROSITE-ProRule" id="PRU00176"/>
    </source>
</evidence>
<feature type="domain" description="Transferrin-like" evidence="10">
    <location>
        <begin position="358"/>
        <end position="733"/>
    </location>
</feature>
<feature type="signal peptide" evidence="8">
    <location>
        <begin position="1"/>
        <end position="20"/>
    </location>
</feature>
<feature type="chain" id="PRO_5039912690" description="RNA-binding protein 42" evidence="8">
    <location>
        <begin position="21"/>
        <end position="1696"/>
    </location>
</feature>
<dbReference type="InterPro" id="IPR000504">
    <property type="entry name" value="RRM_dom"/>
</dbReference>
<comment type="caution">
    <text evidence="11">The sequence shown here is derived from an EMBL/GenBank/DDBJ whole genome shotgun (WGS) entry which is preliminary data.</text>
</comment>
<feature type="transmembrane region" description="Helical" evidence="7">
    <location>
        <begin position="1136"/>
        <end position="1155"/>
    </location>
</feature>
<dbReference type="SUPFAM" id="SSF54928">
    <property type="entry name" value="RNA-binding domain, RBD"/>
    <property type="match status" value="1"/>
</dbReference>
<comment type="similarity">
    <text evidence="1">Belongs to the RRM RBM42 family.</text>
</comment>
<evidence type="ECO:0000256" key="3">
    <source>
        <dbReference type="ARBA" id="ARBA00022884"/>
    </source>
</evidence>
<dbReference type="GO" id="GO:0005886">
    <property type="term" value="C:plasma membrane"/>
    <property type="evidence" value="ECO:0007669"/>
    <property type="project" value="TreeGrafter"/>
</dbReference>
<dbReference type="SMART" id="SM00094">
    <property type="entry name" value="TR_FER"/>
    <property type="match status" value="1"/>
</dbReference>
<dbReference type="PROSITE" id="PS50102">
    <property type="entry name" value="RRM"/>
    <property type="match status" value="1"/>
</dbReference>
<feature type="transmembrane region" description="Helical" evidence="7">
    <location>
        <begin position="1079"/>
        <end position="1097"/>
    </location>
</feature>
<dbReference type="CDD" id="cd13529">
    <property type="entry name" value="PBP2_transferrin"/>
    <property type="match status" value="1"/>
</dbReference>
<name>A0A9J6BHQ2_POLVA</name>
<keyword evidence="7" id="KW-0812">Transmembrane</keyword>
<evidence type="ECO:0000256" key="1">
    <source>
        <dbReference type="ARBA" id="ARBA00007408"/>
    </source>
</evidence>
<dbReference type="OrthoDB" id="8183540at2759"/>
<dbReference type="GO" id="GO:0055037">
    <property type="term" value="C:recycling endosome"/>
    <property type="evidence" value="ECO:0007669"/>
    <property type="project" value="TreeGrafter"/>
</dbReference>
<protein>
    <recommendedName>
        <fullName evidence="2">RNA-binding protein 42</fullName>
    </recommendedName>
    <alternativeName>
        <fullName evidence="4">RNA-binding motif protein 42</fullName>
    </alternativeName>
</protein>
<dbReference type="Pfam" id="PF00076">
    <property type="entry name" value="RRM_1"/>
    <property type="match status" value="1"/>
</dbReference>
<evidence type="ECO:0000259" key="9">
    <source>
        <dbReference type="PROSITE" id="PS50102"/>
    </source>
</evidence>
<evidence type="ECO:0000256" key="7">
    <source>
        <dbReference type="SAM" id="Phobius"/>
    </source>
</evidence>
<dbReference type="Gene3D" id="3.30.70.330">
    <property type="match status" value="1"/>
</dbReference>
<dbReference type="SUPFAM" id="SSF53850">
    <property type="entry name" value="Periplasmic binding protein-like II"/>
    <property type="match status" value="2"/>
</dbReference>
<dbReference type="PROSITE" id="PS51408">
    <property type="entry name" value="TRANSFERRIN_LIKE_4"/>
    <property type="match status" value="1"/>
</dbReference>
<evidence type="ECO:0000256" key="8">
    <source>
        <dbReference type="SAM" id="SignalP"/>
    </source>
</evidence>
<dbReference type="GO" id="GO:0006826">
    <property type="term" value="P:iron ion transport"/>
    <property type="evidence" value="ECO:0007669"/>
    <property type="project" value="TreeGrafter"/>
</dbReference>
<dbReference type="Proteomes" id="UP001107558">
    <property type="component" value="Chromosome 4"/>
</dbReference>
<dbReference type="EMBL" id="JADBJN010000004">
    <property type="protein sequence ID" value="KAG5669349.1"/>
    <property type="molecule type" value="Genomic_DNA"/>
</dbReference>
<evidence type="ECO:0000256" key="4">
    <source>
        <dbReference type="ARBA" id="ARBA00030574"/>
    </source>
</evidence>
<proteinExistence type="inferred from homology"/>
<feature type="region of interest" description="Disordered" evidence="6">
    <location>
        <begin position="1516"/>
        <end position="1541"/>
    </location>
</feature>
<evidence type="ECO:0000313" key="12">
    <source>
        <dbReference type="Proteomes" id="UP001107558"/>
    </source>
</evidence>
<dbReference type="Gene3D" id="3.40.190.10">
    <property type="entry name" value="Periplasmic binding protein-like II"/>
    <property type="match status" value="5"/>
</dbReference>
<dbReference type="InterPro" id="IPR012677">
    <property type="entry name" value="Nucleotide-bd_a/b_plait_sf"/>
</dbReference>
<evidence type="ECO:0000313" key="11">
    <source>
        <dbReference type="EMBL" id="KAG5669349.1"/>
    </source>
</evidence>
<keyword evidence="8" id="KW-0732">Signal</keyword>
<dbReference type="InterPro" id="IPR001156">
    <property type="entry name" value="Transferrin-like_dom"/>
</dbReference>
<dbReference type="GO" id="GO:0003723">
    <property type="term" value="F:RNA binding"/>
    <property type="evidence" value="ECO:0007669"/>
    <property type="project" value="UniProtKB-UniRule"/>
</dbReference>
<evidence type="ECO:0000256" key="2">
    <source>
        <dbReference type="ARBA" id="ARBA00015192"/>
    </source>
</evidence>
<gene>
    <name evidence="11" type="ORF">PVAND_017237</name>
</gene>
<dbReference type="CDD" id="cd12383">
    <property type="entry name" value="RRM_RBM42"/>
    <property type="match status" value="1"/>
</dbReference>
<dbReference type="SMART" id="SM00360">
    <property type="entry name" value="RRM"/>
    <property type="match status" value="1"/>
</dbReference>
<dbReference type="PANTHER" id="PTHR11485:SF57">
    <property type="entry name" value="TRANSFERRIN"/>
    <property type="match status" value="1"/>
</dbReference>
<dbReference type="InterPro" id="IPR034215">
    <property type="entry name" value="RBM42_RRM"/>
</dbReference>
<keyword evidence="7" id="KW-0472">Membrane</keyword>
<keyword evidence="3 5" id="KW-0694">RNA-binding</keyword>
<accession>A0A9J6BHQ2</accession>
<dbReference type="Pfam" id="PF00405">
    <property type="entry name" value="Transferrin"/>
    <property type="match status" value="3"/>
</dbReference>
<feature type="domain" description="RRM" evidence="9">
    <location>
        <begin position="1593"/>
        <end position="1671"/>
    </location>
</feature>
<evidence type="ECO:0000259" key="10">
    <source>
        <dbReference type="PROSITE" id="PS51408"/>
    </source>
</evidence>
<keyword evidence="7" id="KW-1133">Transmembrane helix</keyword>
<reference evidence="11" key="1">
    <citation type="submission" date="2021-03" db="EMBL/GenBank/DDBJ databases">
        <title>Chromosome level genome of the anhydrobiotic midge Polypedilum vanderplanki.</title>
        <authorList>
            <person name="Yoshida Y."/>
            <person name="Kikawada T."/>
            <person name="Gusev O."/>
        </authorList>
    </citation>
    <scope>NUCLEOTIDE SEQUENCE</scope>
    <source>
        <strain evidence="11">NIAS01</strain>
        <tissue evidence="11">Whole body or cell culture</tissue>
    </source>
</reference>
<dbReference type="PANTHER" id="PTHR11485">
    <property type="entry name" value="TRANSFERRIN"/>
    <property type="match status" value="1"/>
</dbReference>
<sequence>MNLKITGIFLISCFVIFSNAQLTKDRICSLSKHQDDCTQLQRGNSEVNCIMVQDAVECAQRIINGTADFGILTAENAFHIATLRWEGLVVIKELRHTSRIRESFDYQSVAIVRTDHTGGTRNLRGMDFCHPGLHQRQRHERWTEGFLKYFERQVVPYDCDDSNSPAEIEASAMSKYFNAACRPGLWSNNPDEDSMLKAKYPKLCELCDNTETCSYEASSNTGHRQALDCMIKSTNGVTYVALQEAQEFFSIYPDAANDFKFLCPNSTYQTIANNENPCVWLKQPWSVVVSNIQNAISLSQRIQKWTNYGSTLWEMSLNSILTSDSRSIYSVQNIVPLVDYVNAIRAIPAPIGMCSTTVTWCTHSYEEKEKCDVLKTVALTLGILPLIECSNPRSDSVSCINDVSSGKADMLGIDSNFGFLARHVYNLTTAVYEETEVDKYSSVVAMIKNSDAEKITRFEDFRDKRACFPEFGGIASIAFINVGKARGIFKREDCGFGQLIGNYFSDSCLPGSRNVFHDPTASNPESLCNLCQTQLHSTTQAPVAAFAGSLDEDYETTDGIEGDDDEGQIPLVPNRSINCAAMPSNRFYGTRGALSCLHEVGEVAVLEHQRLAEHAKNLNLDENDFRILCRNGSLASSPGFNVDPGCFLTTIVDGEIVMRRNNPRNMGIVNALMSLDVYLQSDPDFKMYNIFNGERDLLFEDSALGLVSPNSTSLSSSVENYIKLFSDVENCISETGAATKTTAVNLLLSMSIILITLISVAKATIDIIRVFYIANDINFNFIIYGQTTNHINDVINEVTKELSNEIVINVRQIQNISSWNHQINQSAIIFIKSEKNLQKVHRIKLSNQEPKKFKFLAYIEEIKNLNQLQILLKSTKSFNGNLKFQNFGFFLTKYENFINLTANLIFSEQKCEKYHLKILNSFEIKTQKWKTKLKSFNHFENFNKCFVPIVANFDILFYFENIKSFYDPTKNIINSFSTENLNFQGLTHEIFKIIAQKHNFTPIYTINDFSKNKKYLNGRNFVANSSYGINLKSYEIYRNNRNLFWSETCYSHDLYYLVTLNDLYTNYEKLLMPFDKTTWIFLCLTIGMTFIIIFGSLKCSHWVRNLIHGEGVKDPTYNAIGIMFGMSQLKLPNESINRFILLLFIWFCLMFRTCYQSKFFEFMTSDMRKPLPASIDDLREMNYTIVLNENFSENFYRINNEIINGRKMPKIMNVSKEIFYFLYKESLDEKSQKKFAFLVFETLHAELNTTFKNSLPIMDNERITKEFSYGIIKNSLLSYEIFDVISQLIPSGITKHLAEYGMWFINRAIDLEIVDSRRILSLKDLEFGFVIWLASLSLPITCFICEILSVKGKFLIKNLKEFSEMKIIKKVLKPLMEKYHDRWYQFKMGTKRKNMEDEMSRFEQEISKELMKNSRPMFVPSQVKQFNAYNTAPTHKTFTRPPMPIHPAAPSFNSTFQQIPQSSTIEKSPVILSSAPKLYTRPNVPTVTAPTVEIQAQPVYAMPTVTASTVGPNFDMNSIQFDPSSSKSSSKKSKADKNQQNLNADEIIKAAKASSALQSFGKDKRKVDKKTIRQAGGITWEDQSLADWPDDDFRIFCGDLGNDVNDELLTRTFSKFPSFQRAKVIRDRRTNKTRGYGFVSFKEPGDFIKAMKEFDGRYVGSRPIKLRKSTWKQRGIEERRKKEIEKKMLLDMINKT</sequence>
<dbReference type="GO" id="GO:0005769">
    <property type="term" value="C:early endosome"/>
    <property type="evidence" value="ECO:0007669"/>
    <property type="project" value="TreeGrafter"/>
</dbReference>
<organism evidence="11 12">
    <name type="scientific">Polypedilum vanderplanki</name>
    <name type="common">Sleeping chironomid midge</name>
    <dbReference type="NCBI Taxonomy" id="319348"/>
    <lineage>
        <taxon>Eukaryota</taxon>
        <taxon>Metazoa</taxon>
        <taxon>Ecdysozoa</taxon>
        <taxon>Arthropoda</taxon>
        <taxon>Hexapoda</taxon>
        <taxon>Insecta</taxon>
        <taxon>Pterygota</taxon>
        <taxon>Neoptera</taxon>
        <taxon>Endopterygota</taxon>
        <taxon>Diptera</taxon>
        <taxon>Nematocera</taxon>
        <taxon>Chironomoidea</taxon>
        <taxon>Chironomidae</taxon>
        <taxon>Chironominae</taxon>
        <taxon>Polypedilum</taxon>
        <taxon>Polypedilum</taxon>
    </lineage>
</organism>
<keyword evidence="12" id="KW-1185">Reference proteome</keyword>